<reference evidence="1" key="1">
    <citation type="submission" date="2018-11" db="EMBL/GenBank/DDBJ databases">
        <authorList>
            <consortium name="Pathogen Informatics"/>
        </authorList>
    </citation>
    <scope>NUCLEOTIDE SEQUENCE</scope>
</reference>
<protein>
    <submittedName>
        <fullName evidence="1">Uncharacterized protein</fullName>
    </submittedName>
</protein>
<sequence length="143" mass="15308">MVAPRYVFVDVTGVVQVDSTQVFLILSLSFPFSLSLSVSSLLSSNFCVHALSDASISLVMVIENQWDPQHAFGTGLFPPLCLGYLSFSLPIGSGSLPACQLAISLGLTRLNTLFSPAGRISGRLARRFSAGQSWLQPSPSCRL</sequence>
<proteinExistence type="predicted"/>
<dbReference type="EMBL" id="CAAALY010013443">
    <property type="protein sequence ID" value="VEL11986.1"/>
    <property type="molecule type" value="Genomic_DNA"/>
</dbReference>
<name>A0A448WHK7_9PLAT</name>
<organism evidence="1 2">
    <name type="scientific">Protopolystoma xenopodis</name>
    <dbReference type="NCBI Taxonomy" id="117903"/>
    <lineage>
        <taxon>Eukaryota</taxon>
        <taxon>Metazoa</taxon>
        <taxon>Spiralia</taxon>
        <taxon>Lophotrochozoa</taxon>
        <taxon>Platyhelminthes</taxon>
        <taxon>Monogenea</taxon>
        <taxon>Polyopisthocotylea</taxon>
        <taxon>Polystomatidea</taxon>
        <taxon>Polystomatidae</taxon>
        <taxon>Protopolystoma</taxon>
    </lineage>
</organism>
<gene>
    <name evidence="1" type="ORF">PXEA_LOCUS5426</name>
</gene>
<evidence type="ECO:0000313" key="2">
    <source>
        <dbReference type="Proteomes" id="UP000784294"/>
    </source>
</evidence>
<dbReference type="AlphaFoldDB" id="A0A448WHK7"/>
<accession>A0A448WHK7</accession>
<dbReference type="Proteomes" id="UP000784294">
    <property type="component" value="Unassembled WGS sequence"/>
</dbReference>
<comment type="caution">
    <text evidence="1">The sequence shown here is derived from an EMBL/GenBank/DDBJ whole genome shotgun (WGS) entry which is preliminary data.</text>
</comment>
<keyword evidence="2" id="KW-1185">Reference proteome</keyword>
<evidence type="ECO:0000313" key="1">
    <source>
        <dbReference type="EMBL" id="VEL11986.1"/>
    </source>
</evidence>